<evidence type="ECO:0000313" key="2">
    <source>
        <dbReference type="EMBL" id="KAF5362662.1"/>
    </source>
</evidence>
<dbReference type="OrthoDB" id="2536714at2759"/>
<feature type="region of interest" description="Disordered" evidence="1">
    <location>
        <begin position="675"/>
        <end position="694"/>
    </location>
</feature>
<feature type="compositionally biased region" description="Basic and acidic residues" evidence="1">
    <location>
        <begin position="534"/>
        <end position="543"/>
    </location>
</feature>
<feature type="region of interest" description="Disordered" evidence="1">
    <location>
        <begin position="132"/>
        <end position="307"/>
    </location>
</feature>
<proteinExistence type="predicted"/>
<protein>
    <submittedName>
        <fullName evidence="2">Uncharacterized protein</fullName>
    </submittedName>
</protein>
<feature type="compositionally biased region" description="Polar residues" evidence="1">
    <location>
        <begin position="260"/>
        <end position="274"/>
    </location>
</feature>
<dbReference type="Proteomes" id="UP000559256">
    <property type="component" value="Unassembled WGS sequence"/>
</dbReference>
<organism evidence="2 3">
    <name type="scientific">Tetrapyrgos nigripes</name>
    <dbReference type="NCBI Taxonomy" id="182062"/>
    <lineage>
        <taxon>Eukaryota</taxon>
        <taxon>Fungi</taxon>
        <taxon>Dikarya</taxon>
        <taxon>Basidiomycota</taxon>
        <taxon>Agaricomycotina</taxon>
        <taxon>Agaricomycetes</taxon>
        <taxon>Agaricomycetidae</taxon>
        <taxon>Agaricales</taxon>
        <taxon>Marasmiineae</taxon>
        <taxon>Marasmiaceae</taxon>
        <taxon>Tetrapyrgos</taxon>
    </lineage>
</organism>
<reference evidence="2 3" key="1">
    <citation type="journal article" date="2020" name="ISME J.">
        <title>Uncovering the hidden diversity of litter-decomposition mechanisms in mushroom-forming fungi.</title>
        <authorList>
            <person name="Floudas D."/>
            <person name="Bentzer J."/>
            <person name="Ahren D."/>
            <person name="Johansson T."/>
            <person name="Persson P."/>
            <person name="Tunlid A."/>
        </authorList>
    </citation>
    <scope>NUCLEOTIDE SEQUENCE [LARGE SCALE GENOMIC DNA]</scope>
    <source>
        <strain evidence="2 3">CBS 291.85</strain>
    </source>
</reference>
<feature type="compositionally biased region" description="Low complexity" evidence="1">
    <location>
        <begin position="168"/>
        <end position="181"/>
    </location>
</feature>
<feature type="compositionally biased region" description="Low complexity" evidence="1">
    <location>
        <begin position="275"/>
        <end position="290"/>
    </location>
</feature>
<feature type="compositionally biased region" description="Low complexity" evidence="1">
    <location>
        <begin position="610"/>
        <end position="628"/>
    </location>
</feature>
<dbReference type="EMBL" id="JAACJM010000038">
    <property type="protein sequence ID" value="KAF5362662.1"/>
    <property type="molecule type" value="Genomic_DNA"/>
</dbReference>
<feature type="region of interest" description="Disordered" evidence="1">
    <location>
        <begin position="607"/>
        <end position="640"/>
    </location>
</feature>
<feature type="compositionally biased region" description="Polar residues" evidence="1">
    <location>
        <begin position="522"/>
        <end position="531"/>
    </location>
</feature>
<evidence type="ECO:0000256" key="1">
    <source>
        <dbReference type="SAM" id="MobiDB-lite"/>
    </source>
</evidence>
<feature type="compositionally biased region" description="Polar residues" evidence="1">
    <location>
        <begin position="139"/>
        <end position="150"/>
    </location>
</feature>
<feature type="compositionally biased region" description="Basic and acidic residues" evidence="1">
    <location>
        <begin position="449"/>
        <end position="459"/>
    </location>
</feature>
<accession>A0A8H5LMG5</accession>
<evidence type="ECO:0000313" key="3">
    <source>
        <dbReference type="Proteomes" id="UP000559256"/>
    </source>
</evidence>
<feature type="region of interest" description="Disordered" evidence="1">
    <location>
        <begin position="413"/>
        <end position="575"/>
    </location>
</feature>
<feature type="region of interest" description="Disordered" evidence="1">
    <location>
        <begin position="758"/>
        <end position="810"/>
    </location>
</feature>
<feature type="compositionally biased region" description="Basic residues" evidence="1">
    <location>
        <begin position="249"/>
        <end position="258"/>
    </location>
</feature>
<keyword evidence="3" id="KW-1185">Reference proteome</keyword>
<comment type="caution">
    <text evidence="2">The sequence shown here is derived from an EMBL/GenBank/DDBJ whole genome shotgun (WGS) entry which is preliminary data.</text>
</comment>
<sequence>MDTERISQRKATFSIAPNPPSPTDSLLPLTNSASNSSTSPPPPSTPPPRYHSRPRYPNDLGRVPLHRRGTSQRYEPFEDLLREAGYKETRVFTPESERTAGSSHDDAALSEAKDQRSSGRAVGAVVDFLSGLIPGPTLKRSTSLRQSFTTAVDEVPRSDVPSTPTLARHQPSSPSLLSPRQSSRRHVQRPLDPNQSSISSLEDLDAPAPKAQDHRGKVPPTRPRPTSHVAEHNLPYSHNNTSYTSLNHYSHRYHHGPLHSHSNGGSQPQSHTLYRNTSSASTTRRNSNRSPAVQPLSPLPQSSYESRQITHTIYRPVPSRATAYLRHMASVPNMPRPSSTPAHQSLLHAQQQQNRGMFRTQSRDDDDDEELFSPLTRGDGEAETDAPPPLPRTWLETVARAVLSGGAGAFAGGPASSSMLQRSASNPPGHHARLSPALRQTRSVISRTQVHESERDTKLPRSRSGLSDHTNRGPPYMGERSIKSAAPATSRDAVQPELLSRIGRSTTSEGGVRKTRVVCRSAPTSRASSPVKNRKVDRSERKGMGSGNAVDYDDNVTTDRGRKDKKGLQRVTVPTLARTRVEGDDVWHRKVPRDKKAKRSKVDDGNRYLNEWNWDGGNGNESDVSYSASEDEDEDDEEDGELDLARMLVPPKRQNSIHSLRKHLISTHNNGVVAGESGITGRGSSSGLTRRGSTSVYDSGNSRIFRRWFVGNRMSEYWEDPDEGESESSGSSWFAGATMADLQRRLVAEHEALERFLSDDAGAGGRESHGQQLNRAEAYRSFEGPRSSRNGTRRGLPNLWIDTAQSATSE</sequence>
<feature type="region of interest" description="Disordered" evidence="1">
    <location>
        <begin position="1"/>
        <end position="120"/>
    </location>
</feature>
<dbReference type="AlphaFoldDB" id="A0A8H5LMG5"/>
<feature type="compositionally biased region" description="Acidic residues" evidence="1">
    <location>
        <begin position="629"/>
        <end position="640"/>
    </location>
</feature>
<feature type="compositionally biased region" description="Low complexity" evidence="1">
    <location>
        <begin position="342"/>
        <end position="353"/>
    </location>
</feature>
<gene>
    <name evidence="2" type="ORF">D9758_009579</name>
</gene>
<feature type="region of interest" description="Disordered" evidence="1">
    <location>
        <begin position="331"/>
        <end position="391"/>
    </location>
</feature>
<name>A0A8H5LMG5_9AGAR</name>
<feature type="compositionally biased region" description="Low complexity" evidence="1">
    <location>
        <begin position="23"/>
        <end position="38"/>
    </location>
</feature>
<feature type="compositionally biased region" description="Polar residues" evidence="1">
    <location>
        <begin position="438"/>
        <end position="448"/>
    </location>
</feature>
<feature type="compositionally biased region" description="Basic and acidic residues" evidence="1">
    <location>
        <begin position="75"/>
        <end position="117"/>
    </location>
</feature>
<feature type="compositionally biased region" description="Pro residues" evidence="1">
    <location>
        <begin position="39"/>
        <end position="49"/>
    </location>
</feature>
<feature type="compositionally biased region" description="Polar residues" evidence="1">
    <location>
        <begin position="236"/>
        <end position="248"/>
    </location>
</feature>